<keyword evidence="4" id="KW-1185">Reference proteome</keyword>
<sequence>MNENFMLNIVYIITRSDVLGGASVHLLELAKGMISQGHQVHILVGGAGAFTEELKKNHIDFSSLKHLKREISLAHDVLGFWEIKKHLKQLKPDIVHCHSSKAGLLGRLAAKSLNLPVVFTAHGWAFTDGVSPRKQKIYATLERFMTKFSDHIITVSEYDRQHGFKHNVGTPELVQTIHNGVPDIKTSASEKSSSIVRLIMVARFEDPKDQYFLIQALSKLPAHLTWQIDFLGDGPNLQKCQELANHENLDSKIIFHGQSFKVKEFLNLADIFVLISNYEGFPLTILEAMSTSLPIIASDVGGVKESVSSKNGYLIPKRDIDILVQSLQELIVDKNLRLQLGNNSRHLYETQFNFNTMLHKTLDVYTQVLSMRSLK</sequence>
<evidence type="ECO:0000259" key="2">
    <source>
        <dbReference type="Pfam" id="PF13439"/>
    </source>
</evidence>
<dbReference type="EMBL" id="SNTY01000025">
    <property type="protein sequence ID" value="TEU26819.1"/>
    <property type="molecule type" value="Genomic_DNA"/>
</dbReference>
<feature type="domain" description="Glycosyl transferase family 1" evidence="1">
    <location>
        <begin position="198"/>
        <end position="346"/>
    </location>
</feature>
<evidence type="ECO:0000259" key="1">
    <source>
        <dbReference type="Pfam" id="PF00534"/>
    </source>
</evidence>
<dbReference type="PANTHER" id="PTHR12526:SF630">
    <property type="entry name" value="GLYCOSYLTRANSFERASE"/>
    <property type="match status" value="1"/>
</dbReference>
<dbReference type="Proteomes" id="UP000297834">
    <property type="component" value="Unassembled WGS sequence"/>
</dbReference>
<accession>A0A4Y7XBY6</accession>
<dbReference type="AlphaFoldDB" id="A0A4Y7XBY6"/>
<protein>
    <submittedName>
        <fullName evidence="3">Glycosyltransferase family 1 protein</fullName>
    </submittedName>
</protein>
<dbReference type="SUPFAM" id="SSF53756">
    <property type="entry name" value="UDP-Glycosyltransferase/glycogen phosphorylase"/>
    <property type="match status" value="1"/>
</dbReference>
<keyword evidence="3" id="KW-0808">Transferase</keyword>
<gene>
    <name evidence="3" type="ORF">E2B99_07335</name>
</gene>
<dbReference type="GO" id="GO:0016757">
    <property type="term" value="F:glycosyltransferase activity"/>
    <property type="evidence" value="ECO:0007669"/>
    <property type="project" value="InterPro"/>
</dbReference>
<evidence type="ECO:0000313" key="4">
    <source>
        <dbReference type="Proteomes" id="UP000297834"/>
    </source>
</evidence>
<dbReference type="GO" id="GO:1901135">
    <property type="term" value="P:carbohydrate derivative metabolic process"/>
    <property type="evidence" value="ECO:0007669"/>
    <property type="project" value="UniProtKB-ARBA"/>
</dbReference>
<dbReference type="Pfam" id="PF00534">
    <property type="entry name" value="Glycos_transf_1"/>
    <property type="match status" value="1"/>
</dbReference>
<dbReference type="OrthoDB" id="9792269at2"/>
<evidence type="ECO:0000313" key="3">
    <source>
        <dbReference type="EMBL" id="TEU26819.1"/>
    </source>
</evidence>
<feature type="domain" description="Glycosyltransferase subfamily 4-like N-terminal" evidence="2">
    <location>
        <begin position="20"/>
        <end position="181"/>
    </location>
</feature>
<dbReference type="Gene3D" id="3.40.50.2000">
    <property type="entry name" value="Glycogen Phosphorylase B"/>
    <property type="match status" value="2"/>
</dbReference>
<dbReference type="InterPro" id="IPR001296">
    <property type="entry name" value="Glyco_trans_1"/>
</dbReference>
<reference evidence="3 4" key="1">
    <citation type="submission" date="2019-03" db="EMBL/GenBank/DDBJ databases">
        <title>Alkanindiges illinoisensis: a potential pathogenic isolated from ascites of a gastric cancer patient with abdominal metastasis.</title>
        <authorList>
            <person name="Hu X."/>
            <person name="Yang B."/>
            <person name="Yan X."/>
            <person name="Lin L."/>
            <person name="Zhao H."/>
            <person name="Zhou F."/>
            <person name="Su B."/>
            <person name="Chen J."/>
            <person name="Rui Y."/>
            <person name="Wang Q."/>
            <person name="Zheng L."/>
        </authorList>
    </citation>
    <scope>NUCLEOTIDE SEQUENCE [LARGE SCALE GENOMIC DNA]</scope>
    <source>
        <strain evidence="3 4">NFYY 23406</strain>
    </source>
</reference>
<dbReference type="CDD" id="cd03808">
    <property type="entry name" value="GT4_CapM-like"/>
    <property type="match status" value="1"/>
</dbReference>
<dbReference type="InterPro" id="IPR028098">
    <property type="entry name" value="Glyco_trans_4-like_N"/>
</dbReference>
<name>A0A4Y7XBY6_9GAMM</name>
<proteinExistence type="predicted"/>
<dbReference type="Pfam" id="PF13439">
    <property type="entry name" value="Glyco_transf_4"/>
    <property type="match status" value="1"/>
</dbReference>
<comment type="caution">
    <text evidence="3">The sequence shown here is derived from an EMBL/GenBank/DDBJ whole genome shotgun (WGS) entry which is preliminary data.</text>
</comment>
<dbReference type="PANTHER" id="PTHR12526">
    <property type="entry name" value="GLYCOSYLTRANSFERASE"/>
    <property type="match status" value="1"/>
</dbReference>
<organism evidence="3 4">
    <name type="scientific">Alkanindiges illinoisensis</name>
    <dbReference type="NCBI Taxonomy" id="197183"/>
    <lineage>
        <taxon>Bacteria</taxon>
        <taxon>Pseudomonadati</taxon>
        <taxon>Pseudomonadota</taxon>
        <taxon>Gammaproteobacteria</taxon>
        <taxon>Moraxellales</taxon>
        <taxon>Moraxellaceae</taxon>
        <taxon>Alkanindiges</taxon>
    </lineage>
</organism>